<name>A0A6L5XCU5_9BACT</name>
<reference evidence="3 4" key="1">
    <citation type="submission" date="2019-08" db="EMBL/GenBank/DDBJ databases">
        <title>In-depth cultivation of the pig gut microbiome towards novel bacterial diversity and tailored functional studies.</title>
        <authorList>
            <person name="Wylensek D."/>
            <person name="Hitch T.C.A."/>
            <person name="Clavel T."/>
        </authorList>
    </citation>
    <scope>NUCLEOTIDE SEQUENCE [LARGE SCALE GENOMIC DNA]</scope>
    <source>
        <strain evidence="3 4">Oil-RF-744-WCA-WT-10</strain>
    </source>
</reference>
<accession>A0A6L5XCU5</accession>
<feature type="chain" id="PRO_5026921294" evidence="1">
    <location>
        <begin position="19"/>
        <end position="164"/>
    </location>
</feature>
<dbReference type="SUPFAM" id="SSF110997">
    <property type="entry name" value="Sporulation related repeat"/>
    <property type="match status" value="1"/>
</dbReference>
<evidence type="ECO:0000313" key="4">
    <source>
        <dbReference type="Proteomes" id="UP000483362"/>
    </source>
</evidence>
<dbReference type="InterPro" id="IPR036680">
    <property type="entry name" value="SPOR-like_sf"/>
</dbReference>
<dbReference type="Gene3D" id="3.30.70.1070">
    <property type="entry name" value="Sporulation related repeat"/>
    <property type="match status" value="1"/>
</dbReference>
<keyword evidence="1" id="KW-0732">Signal</keyword>
<dbReference type="PROSITE" id="PS51257">
    <property type="entry name" value="PROKAR_LIPOPROTEIN"/>
    <property type="match status" value="1"/>
</dbReference>
<protein>
    <submittedName>
        <fullName evidence="3">SPOR domain-containing protein</fullName>
    </submittedName>
</protein>
<dbReference type="RefSeq" id="WP_154327922.1">
    <property type="nucleotide sequence ID" value="NZ_CP045696.1"/>
</dbReference>
<keyword evidence="4" id="KW-1185">Reference proteome</keyword>
<dbReference type="EMBL" id="VULT01000001">
    <property type="protein sequence ID" value="MSS16292.1"/>
    <property type="molecule type" value="Genomic_DNA"/>
</dbReference>
<feature type="signal peptide" evidence="1">
    <location>
        <begin position="1"/>
        <end position="18"/>
    </location>
</feature>
<dbReference type="PROSITE" id="PS51724">
    <property type="entry name" value="SPOR"/>
    <property type="match status" value="1"/>
</dbReference>
<evidence type="ECO:0000259" key="2">
    <source>
        <dbReference type="PROSITE" id="PS51724"/>
    </source>
</evidence>
<evidence type="ECO:0000256" key="1">
    <source>
        <dbReference type="SAM" id="SignalP"/>
    </source>
</evidence>
<organism evidence="3 4">
    <name type="scientific">Sodaliphilus pleomorphus</name>
    <dbReference type="NCBI Taxonomy" id="2606626"/>
    <lineage>
        <taxon>Bacteria</taxon>
        <taxon>Pseudomonadati</taxon>
        <taxon>Bacteroidota</taxon>
        <taxon>Bacteroidia</taxon>
        <taxon>Bacteroidales</taxon>
        <taxon>Muribaculaceae</taxon>
        <taxon>Sodaliphilus</taxon>
    </lineage>
</organism>
<gene>
    <name evidence="3" type="ORF">FYJ29_00670</name>
</gene>
<dbReference type="Proteomes" id="UP000483362">
    <property type="component" value="Unassembled WGS sequence"/>
</dbReference>
<sequence length="164" mass="18592">MKNIVLLLAVLAAILGLASCHTTEANYKAAYDKAVEKTRENMGEDNYAHMQAARMAYTEVVNGDSVRLLRSFCNIVDGKPTDVKKYSIVVAMFDQVINARSYRDRLHTKEGFDSYIVYTAKDKKYCVVAQGYDNKGQAAAFVTHIDEYMHMRVLVPRAWILEKL</sequence>
<comment type="caution">
    <text evidence="3">The sequence shown here is derived from an EMBL/GenBank/DDBJ whole genome shotgun (WGS) entry which is preliminary data.</text>
</comment>
<dbReference type="Pfam" id="PF05036">
    <property type="entry name" value="SPOR"/>
    <property type="match status" value="1"/>
</dbReference>
<proteinExistence type="predicted"/>
<dbReference type="InterPro" id="IPR007730">
    <property type="entry name" value="SPOR-like_dom"/>
</dbReference>
<dbReference type="AlphaFoldDB" id="A0A6L5XCU5"/>
<feature type="domain" description="SPOR" evidence="2">
    <location>
        <begin position="80"/>
        <end position="162"/>
    </location>
</feature>
<evidence type="ECO:0000313" key="3">
    <source>
        <dbReference type="EMBL" id="MSS16292.1"/>
    </source>
</evidence>
<dbReference type="GO" id="GO:0042834">
    <property type="term" value="F:peptidoglycan binding"/>
    <property type="evidence" value="ECO:0007669"/>
    <property type="project" value="InterPro"/>
</dbReference>